<feature type="chain" id="PRO_5045278576" evidence="1">
    <location>
        <begin position="22"/>
        <end position="81"/>
    </location>
</feature>
<evidence type="ECO:0000313" key="2">
    <source>
        <dbReference type="EMBL" id="KAJ6380886.1"/>
    </source>
</evidence>
<organism evidence="2 3">
    <name type="scientific">Salix suchowensis</name>
    <dbReference type="NCBI Taxonomy" id="1278906"/>
    <lineage>
        <taxon>Eukaryota</taxon>
        <taxon>Viridiplantae</taxon>
        <taxon>Streptophyta</taxon>
        <taxon>Embryophyta</taxon>
        <taxon>Tracheophyta</taxon>
        <taxon>Spermatophyta</taxon>
        <taxon>Magnoliopsida</taxon>
        <taxon>eudicotyledons</taxon>
        <taxon>Gunneridae</taxon>
        <taxon>Pentapetalae</taxon>
        <taxon>rosids</taxon>
        <taxon>fabids</taxon>
        <taxon>Malpighiales</taxon>
        <taxon>Salicaceae</taxon>
        <taxon>Saliceae</taxon>
        <taxon>Salix</taxon>
    </lineage>
</organism>
<keyword evidence="3" id="KW-1185">Reference proteome</keyword>
<dbReference type="Proteomes" id="UP001141253">
    <property type="component" value="Chromosome 6"/>
</dbReference>
<protein>
    <submittedName>
        <fullName evidence="2">Uncharacterized protein</fullName>
    </submittedName>
</protein>
<feature type="signal peptide" evidence="1">
    <location>
        <begin position="1"/>
        <end position="21"/>
    </location>
</feature>
<name>A0ABQ9B9V9_9ROSI</name>
<evidence type="ECO:0000313" key="3">
    <source>
        <dbReference type="Proteomes" id="UP001141253"/>
    </source>
</evidence>
<keyword evidence="1" id="KW-0732">Signal</keyword>
<dbReference type="EMBL" id="JAPFFI010000009">
    <property type="protein sequence ID" value="KAJ6380886.1"/>
    <property type="molecule type" value="Genomic_DNA"/>
</dbReference>
<evidence type="ECO:0000256" key="1">
    <source>
        <dbReference type="SAM" id="SignalP"/>
    </source>
</evidence>
<reference evidence="2" key="2">
    <citation type="journal article" date="2023" name="Int. J. Mol. Sci.">
        <title>De Novo Assembly and Annotation of 11 Diverse Shrub Willow (Salix) Genomes Reveals Novel Gene Organization in Sex-Linked Regions.</title>
        <authorList>
            <person name="Hyden B."/>
            <person name="Feng K."/>
            <person name="Yates T.B."/>
            <person name="Jawdy S."/>
            <person name="Cereghino C."/>
            <person name="Smart L.B."/>
            <person name="Muchero W."/>
        </authorList>
    </citation>
    <scope>NUCLEOTIDE SEQUENCE</scope>
    <source>
        <tissue evidence="2">Shoot tip</tissue>
    </source>
</reference>
<comment type="caution">
    <text evidence="2">The sequence shown here is derived from an EMBL/GenBank/DDBJ whole genome shotgun (WGS) entry which is preliminary data.</text>
</comment>
<proteinExistence type="predicted"/>
<reference evidence="2" key="1">
    <citation type="submission" date="2022-10" db="EMBL/GenBank/DDBJ databases">
        <authorList>
            <person name="Hyden B.L."/>
            <person name="Feng K."/>
            <person name="Yates T."/>
            <person name="Jawdy S."/>
            <person name="Smart L.B."/>
            <person name="Muchero W."/>
        </authorList>
    </citation>
    <scope>NUCLEOTIDE SEQUENCE</scope>
    <source>
        <tissue evidence="2">Shoot tip</tissue>
    </source>
</reference>
<accession>A0ABQ9B9V9</accession>
<gene>
    <name evidence="2" type="ORF">OIU77_029724</name>
</gene>
<sequence>MAKASFKVGLVVVFFFFIASGFILDAEAKTRATVDWCQKEIECEGACALPCRSCVCNFNKCVCDDQAMANSEPAREISHDD</sequence>